<keyword evidence="1" id="KW-0472">Membrane</keyword>
<comment type="caution">
    <text evidence="2">The sequence shown here is derived from an EMBL/GenBank/DDBJ whole genome shotgun (WGS) entry which is preliminary data.</text>
</comment>
<accession>A0A9W6JS19</accession>
<feature type="transmembrane region" description="Helical" evidence="1">
    <location>
        <begin position="40"/>
        <end position="59"/>
    </location>
</feature>
<keyword evidence="3" id="KW-1185">Reference proteome</keyword>
<reference evidence="2" key="1">
    <citation type="journal article" date="2014" name="Int. J. Syst. Evol. Microbiol.">
        <title>Complete genome sequence of Corynebacterium casei LMG S-19264T (=DSM 44701T), isolated from a smear-ripened cheese.</title>
        <authorList>
            <consortium name="US DOE Joint Genome Institute (JGI-PGF)"/>
            <person name="Walter F."/>
            <person name="Albersmeier A."/>
            <person name="Kalinowski J."/>
            <person name="Ruckert C."/>
        </authorList>
    </citation>
    <scope>NUCLEOTIDE SEQUENCE</scope>
    <source>
        <strain evidence="2">VKM B-2789</strain>
    </source>
</reference>
<feature type="transmembrane region" description="Helical" evidence="1">
    <location>
        <begin position="136"/>
        <end position="154"/>
    </location>
</feature>
<feature type="transmembrane region" description="Helical" evidence="1">
    <location>
        <begin position="71"/>
        <end position="92"/>
    </location>
</feature>
<keyword evidence="1" id="KW-1133">Transmembrane helix</keyword>
<dbReference type="EMBL" id="BSFM01000001">
    <property type="protein sequence ID" value="GLK82202.1"/>
    <property type="molecule type" value="Genomic_DNA"/>
</dbReference>
<organism evidence="2 3">
    <name type="scientific">Ancylobacter defluvii</name>
    <dbReference type="NCBI Taxonomy" id="1282440"/>
    <lineage>
        <taxon>Bacteria</taxon>
        <taxon>Pseudomonadati</taxon>
        <taxon>Pseudomonadota</taxon>
        <taxon>Alphaproteobacteria</taxon>
        <taxon>Hyphomicrobiales</taxon>
        <taxon>Xanthobacteraceae</taxon>
        <taxon>Ancylobacter</taxon>
    </lineage>
</organism>
<feature type="transmembrane region" description="Helical" evidence="1">
    <location>
        <begin position="112"/>
        <end position="130"/>
    </location>
</feature>
<keyword evidence="1" id="KW-0812">Transmembrane</keyword>
<proteinExistence type="predicted"/>
<sequence length="184" mass="20270">MDAFHWIVVPISTVLGLAIARILTAYVHAFKARGRLRFDWLPLAVAGAVLGEGLQFWWALLELSVLKSWSLAAFTLLIGMVMTLFTAAALIVPAESDHDMRAAFERDGRWALLALAGFHLSAILANAWLWHAPLLSTTQMLIAVLVVLCVVGSVTRRRRWQEGALALYLLLTVIDTFVASLAAY</sequence>
<feature type="transmembrane region" description="Helical" evidence="1">
    <location>
        <begin position="6"/>
        <end position="28"/>
    </location>
</feature>
<evidence type="ECO:0000313" key="3">
    <source>
        <dbReference type="Proteomes" id="UP001143330"/>
    </source>
</evidence>
<dbReference type="RefSeq" id="WP_213362914.1">
    <property type="nucleotide sequence ID" value="NZ_BSFM01000001.1"/>
</dbReference>
<feature type="transmembrane region" description="Helical" evidence="1">
    <location>
        <begin position="166"/>
        <end position="183"/>
    </location>
</feature>
<evidence type="ECO:0000313" key="2">
    <source>
        <dbReference type="EMBL" id="GLK82202.1"/>
    </source>
</evidence>
<protein>
    <submittedName>
        <fullName evidence="2">Uncharacterized protein</fullName>
    </submittedName>
</protein>
<evidence type="ECO:0000256" key="1">
    <source>
        <dbReference type="SAM" id="Phobius"/>
    </source>
</evidence>
<reference evidence="2" key="2">
    <citation type="submission" date="2023-01" db="EMBL/GenBank/DDBJ databases">
        <authorList>
            <person name="Sun Q."/>
            <person name="Evtushenko L."/>
        </authorList>
    </citation>
    <scope>NUCLEOTIDE SEQUENCE</scope>
    <source>
        <strain evidence="2">VKM B-2789</strain>
    </source>
</reference>
<gene>
    <name evidence="2" type="ORF">GCM10017653_02710</name>
</gene>
<dbReference type="Proteomes" id="UP001143330">
    <property type="component" value="Unassembled WGS sequence"/>
</dbReference>
<name>A0A9W6JS19_9HYPH</name>
<dbReference type="AlphaFoldDB" id="A0A9W6JS19"/>